<accession>A0A939DFQ0</accession>
<dbReference type="Proteomes" id="UP000664303">
    <property type="component" value="Unassembled WGS sequence"/>
</dbReference>
<dbReference type="EMBL" id="JAFKCZ010000006">
    <property type="protein sequence ID" value="MBN7796677.1"/>
    <property type="molecule type" value="Genomic_DNA"/>
</dbReference>
<dbReference type="RefSeq" id="WP_206560132.1">
    <property type="nucleotide sequence ID" value="NZ_JAFKCZ010000006.1"/>
</dbReference>
<dbReference type="InterPro" id="IPR029024">
    <property type="entry name" value="TerB-like"/>
</dbReference>
<evidence type="ECO:0000313" key="3">
    <source>
        <dbReference type="Proteomes" id="UP000664303"/>
    </source>
</evidence>
<reference evidence="2" key="1">
    <citation type="submission" date="2021-02" db="EMBL/GenBank/DDBJ databases">
        <title>PHA producing bacteria isolated from coastal sediment in Guangdong, Shenzhen.</title>
        <authorList>
            <person name="Zheng W."/>
            <person name="Yu S."/>
            <person name="Huang Y."/>
        </authorList>
    </citation>
    <scope>NUCLEOTIDE SEQUENCE</scope>
    <source>
        <strain evidence="2">TN14-10</strain>
    </source>
</reference>
<evidence type="ECO:0000259" key="1">
    <source>
        <dbReference type="Pfam" id="PF05099"/>
    </source>
</evidence>
<evidence type="ECO:0000313" key="2">
    <source>
        <dbReference type="EMBL" id="MBN7796677.1"/>
    </source>
</evidence>
<dbReference type="AlphaFoldDB" id="A0A939DFQ0"/>
<dbReference type="Gene3D" id="1.10.3680.10">
    <property type="entry name" value="TerB-like"/>
    <property type="match status" value="1"/>
</dbReference>
<sequence length="149" mass="16755">MIRALKALFETPEQDSPEQLEHRLRLAAAALLVETGRADFGVDPRERQTMAALLCEALNLPEAEVNALIVEAEARAGEATSLYEFTRLINDHYSPRRKVQLIAHMWQVAYADGNLDKYEEALIRQVAELIYVPHRDYIQAKLAAGKPAT</sequence>
<gene>
    <name evidence="2" type="ORF">JYP50_08755</name>
</gene>
<dbReference type="Pfam" id="PF05099">
    <property type="entry name" value="TerB"/>
    <property type="match status" value="1"/>
</dbReference>
<protein>
    <submittedName>
        <fullName evidence="2">TerB family tellurite resistance protein</fullName>
    </submittedName>
</protein>
<name>A0A939DFQ0_9GAMM</name>
<proteinExistence type="predicted"/>
<dbReference type="CDD" id="cd07313">
    <property type="entry name" value="terB_like_2"/>
    <property type="match status" value="1"/>
</dbReference>
<dbReference type="InterPro" id="IPR007791">
    <property type="entry name" value="DjlA_N"/>
</dbReference>
<keyword evidence="3" id="KW-1185">Reference proteome</keyword>
<feature type="domain" description="Co-chaperone DjlA N-terminal" evidence="1">
    <location>
        <begin position="25"/>
        <end position="141"/>
    </location>
</feature>
<dbReference type="SUPFAM" id="SSF158682">
    <property type="entry name" value="TerB-like"/>
    <property type="match status" value="1"/>
</dbReference>
<organism evidence="2 3">
    <name type="scientific">Parahaliea mediterranea</name>
    <dbReference type="NCBI Taxonomy" id="651086"/>
    <lineage>
        <taxon>Bacteria</taxon>
        <taxon>Pseudomonadati</taxon>
        <taxon>Pseudomonadota</taxon>
        <taxon>Gammaproteobacteria</taxon>
        <taxon>Cellvibrionales</taxon>
        <taxon>Halieaceae</taxon>
        <taxon>Parahaliea</taxon>
    </lineage>
</organism>
<comment type="caution">
    <text evidence="2">The sequence shown here is derived from an EMBL/GenBank/DDBJ whole genome shotgun (WGS) entry which is preliminary data.</text>
</comment>